<evidence type="ECO:0000313" key="7">
    <source>
        <dbReference type="EMBL" id="AXA34305.1"/>
    </source>
</evidence>
<feature type="transmembrane region" description="Helical" evidence="5">
    <location>
        <begin position="168"/>
        <end position="186"/>
    </location>
</feature>
<dbReference type="InterPro" id="IPR045014">
    <property type="entry name" value="TM41A/B"/>
</dbReference>
<dbReference type="EMBL" id="CP021781">
    <property type="protein sequence ID" value="AXA34305.1"/>
    <property type="molecule type" value="Genomic_DNA"/>
</dbReference>
<dbReference type="PANTHER" id="PTHR43220:SF18">
    <property type="entry name" value="TRANSMEMBRANE PROTEIN 41B"/>
    <property type="match status" value="1"/>
</dbReference>
<evidence type="ECO:0000256" key="3">
    <source>
        <dbReference type="ARBA" id="ARBA00022989"/>
    </source>
</evidence>
<comment type="subcellular location">
    <subcellularLocation>
        <location evidence="1">Membrane</location>
        <topology evidence="1">Multi-pass membrane protein</topology>
    </subcellularLocation>
</comment>
<accession>A0A2Z4Y1E1</accession>
<dbReference type="EMBL" id="CP043424">
    <property type="protein sequence ID" value="QIW12551.1"/>
    <property type="molecule type" value="Genomic_DNA"/>
</dbReference>
<name>A0A2Z4Y1E1_9GAMM</name>
<gene>
    <name evidence="7" type="ORF">CDH04_07755</name>
    <name evidence="8" type="ORF">FZC43_07760</name>
</gene>
<feature type="transmembrane region" description="Helical" evidence="5">
    <location>
        <begin position="206"/>
        <end position="226"/>
    </location>
</feature>
<sequence>MKQDKNKYKFLPIIVLLLGIILFFSFGGQNYLSLNALKENYQSLLTYTANNFLLASFIFLVTYVLVVAFSIPGATVMTLLGGLLFGALFGSILVVLSATFGACLVYFAVTTAFGESLRSKAGGSIEKMRAGFEKDAFNYLLVLRLIPIFPFFVINIAAGVLDIKFKDFFWATLLGIIPGSAIYVWVGTSLGFVLKQGGDINLGIIFAPQFILPIVALALLSLFPIFMKKFKKKVQKAEL</sequence>
<dbReference type="AlphaFoldDB" id="A0A2Z4Y1E1"/>
<feature type="transmembrane region" description="Helical" evidence="5">
    <location>
        <begin position="83"/>
        <end position="109"/>
    </location>
</feature>
<evidence type="ECO:0000256" key="1">
    <source>
        <dbReference type="ARBA" id="ARBA00004141"/>
    </source>
</evidence>
<reference evidence="8 10" key="2">
    <citation type="submission" date="2019-08" db="EMBL/GenBank/DDBJ databases">
        <title>Complete genome sequences of Francisella adeliensis (FSC1325 and FSC1326).</title>
        <authorList>
            <person name="Ohrman C."/>
            <person name="Uneklint I."/>
            <person name="Vallesi A."/>
            <person name="Karlsson L."/>
            <person name="Sjodin A."/>
        </authorList>
    </citation>
    <scope>NUCLEOTIDE SEQUENCE [LARGE SCALE GENOMIC DNA]</scope>
    <source>
        <strain evidence="8 10">FSC1325</strain>
    </source>
</reference>
<organism evidence="7 9">
    <name type="scientific">Francisella adeliensis</name>
    <dbReference type="NCBI Taxonomy" id="2007306"/>
    <lineage>
        <taxon>Bacteria</taxon>
        <taxon>Pseudomonadati</taxon>
        <taxon>Pseudomonadota</taxon>
        <taxon>Gammaproteobacteria</taxon>
        <taxon>Thiotrichales</taxon>
        <taxon>Francisellaceae</taxon>
        <taxon>Francisella</taxon>
    </lineage>
</organism>
<feature type="domain" description="VTT" evidence="6">
    <location>
        <begin position="74"/>
        <end position="188"/>
    </location>
</feature>
<keyword evidence="3 5" id="KW-1133">Transmembrane helix</keyword>
<dbReference type="Proteomes" id="UP000251120">
    <property type="component" value="Chromosome"/>
</dbReference>
<dbReference type="KEGG" id="fad:CDH04_07755"/>
<evidence type="ECO:0000259" key="6">
    <source>
        <dbReference type="Pfam" id="PF09335"/>
    </source>
</evidence>
<evidence type="ECO:0000256" key="4">
    <source>
        <dbReference type="ARBA" id="ARBA00023136"/>
    </source>
</evidence>
<keyword evidence="10" id="KW-1185">Reference proteome</keyword>
<keyword evidence="4 5" id="KW-0472">Membrane</keyword>
<dbReference type="Proteomes" id="UP000681131">
    <property type="component" value="Chromosome"/>
</dbReference>
<evidence type="ECO:0000313" key="9">
    <source>
        <dbReference type="Proteomes" id="UP000251120"/>
    </source>
</evidence>
<dbReference type="OrthoDB" id="9800167at2"/>
<dbReference type="Pfam" id="PF09335">
    <property type="entry name" value="VTT_dom"/>
    <property type="match status" value="1"/>
</dbReference>
<feature type="transmembrane region" description="Helical" evidence="5">
    <location>
        <begin position="12"/>
        <end position="32"/>
    </location>
</feature>
<evidence type="ECO:0000313" key="8">
    <source>
        <dbReference type="EMBL" id="QIW12551.1"/>
    </source>
</evidence>
<protein>
    <submittedName>
        <fullName evidence="8">TVP38/TMEM64 family protein</fullName>
    </submittedName>
</protein>
<proteinExistence type="predicted"/>
<dbReference type="PANTHER" id="PTHR43220">
    <property type="match status" value="1"/>
</dbReference>
<evidence type="ECO:0000256" key="5">
    <source>
        <dbReference type="SAM" id="Phobius"/>
    </source>
</evidence>
<evidence type="ECO:0000313" key="10">
    <source>
        <dbReference type="Proteomes" id="UP000681131"/>
    </source>
</evidence>
<dbReference type="RefSeq" id="WP_112870484.1">
    <property type="nucleotide sequence ID" value="NZ_CP021781.1"/>
</dbReference>
<reference evidence="7 9" key="1">
    <citation type="submission" date="2017-06" db="EMBL/GenBank/DDBJ databases">
        <title>Complete genome of Francisella adeliensis.</title>
        <authorList>
            <person name="Vallesi A."/>
            <person name="Sjodin A."/>
        </authorList>
    </citation>
    <scope>NUCLEOTIDE SEQUENCE [LARGE SCALE GENOMIC DNA]</scope>
    <source>
        <strain evidence="7 9">FDC440</strain>
    </source>
</reference>
<feature type="transmembrane region" description="Helical" evidence="5">
    <location>
        <begin position="52"/>
        <end position="71"/>
    </location>
</feature>
<dbReference type="GO" id="GO:0005886">
    <property type="term" value="C:plasma membrane"/>
    <property type="evidence" value="ECO:0007669"/>
    <property type="project" value="UniProtKB-ARBA"/>
</dbReference>
<keyword evidence="2 5" id="KW-0812">Transmembrane</keyword>
<dbReference type="InterPro" id="IPR032816">
    <property type="entry name" value="VTT_dom"/>
</dbReference>
<feature type="transmembrane region" description="Helical" evidence="5">
    <location>
        <begin position="136"/>
        <end position="161"/>
    </location>
</feature>
<evidence type="ECO:0000256" key="2">
    <source>
        <dbReference type="ARBA" id="ARBA00022692"/>
    </source>
</evidence>